<dbReference type="InterPro" id="IPR052235">
    <property type="entry name" value="Nephronectin_domain"/>
</dbReference>
<evidence type="ECO:0000259" key="10">
    <source>
        <dbReference type="PROSITE" id="PS50835"/>
    </source>
</evidence>
<feature type="domain" description="EGF-like" evidence="9">
    <location>
        <begin position="1392"/>
        <end position="1434"/>
    </location>
</feature>
<dbReference type="Gene3D" id="3.40.190.10">
    <property type="entry name" value="Periplasmic binding protein-like II"/>
    <property type="match status" value="2"/>
</dbReference>
<dbReference type="SMART" id="SM00179">
    <property type="entry name" value="EGF_CA"/>
    <property type="match status" value="5"/>
</dbReference>
<evidence type="ECO:0000256" key="4">
    <source>
        <dbReference type="ARBA" id="ARBA00023157"/>
    </source>
</evidence>
<feature type="region of interest" description="Disordered" evidence="6">
    <location>
        <begin position="1903"/>
        <end position="1933"/>
    </location>
</feature>
<keyword evidence="3" id="KW-0677">Repeat</keyword>
<dbReference type="Gene3D" id="2.60.120.40">
    <property type="match status" value="1"/>
</dbReference>
<keyword evidence="7" id="KW-0472">Membrane</keyword>
<dbReference type="InterPro" id="IPR001881">
    <property type="entry name" value="EGF-like_Ca-bd_dom"/>
</dbReference>
<evidence type="ECO:0000256" key="5">
    <source>
        <dbReference type="PROSITE-ProRule" id="PRU00076"/>
    </source>
</evidence>
<feature type="domain" description="EGF-like" evidence="9">
    <location>
        <begin position="1223"/>
        <end position="1258"/>
    </location>
</feature>
<dbReference type="InterPro" id="IPR000742">
    <property type="entry name" value="EGF"/>
</dbReference>
<dbReference type="Pfam" id="PF12947">
    <property type="entry name" value="EGF_3"/>
    <property type="match status" value="1"/>
</dbReference>
<dbReference type="EnsemblMetazoa" id="CLYHEMT007569.1">
    <property type="protein sequence ID" value="CLYHEMP007569.1"/>
    <property type="gene ID" value="CLYHEMG007569"/>
</dbReference>
<dbReference type="PROSITE" id="PS01187">
    <property type="entry name" value="EGF_CA"/>
    <property type="match status" value="2"/>
</dbReference>
<dbReference type="Proteomes" id="UP000594262">
    <property type="component" value="Unplaced"/>
</dbReference>
<dbReference type="InterPro" id="IPR049883">
    <property type="entry name" value="NOTCH1_EGF-like"/>
</dbReference>
<evidence type="ECO:0000256" key="1">
    <source>
        <dbReference type="ARBA" id="ARBA00022536"/>
    </source>
</evidence>
<evidence type="ECO:0000256" key="3">
    <source>
        <dbReference type="ARBA" id="ARBA00022737"/>
    </source>
</evidence>
<dbReference type="FunFam" id="2.10.25.10:FF:000038">
    <property type="entry name" value="Fibrillin 2"/>
    <property type="match status" value="4"/>
</dbReference>
<dbReference type="SMART" id="SM00181">
    <property type="entry name" value="EGF"/>
    <property type="match status" value="5"/>
</dbReference>
<dbReference type="OrthoDB" id="5985519at2759"/>
<evidence type="ECO:0000256" key="7">
    <source>
        <dbReference type="SAM" id="Phobius"/>
    </source>
</evidence>
<dbReference type="SUPFAM" id="SSF53850">
    <property type="entry name" value="Periplasmic binding protein-like II"/>
    <property type="match status" value="1"/>
</dbReference>
<feature type="signal peptide" evidence="8">
    <location>
        <begin position="1"/>
        <end position="31"/>
    </location>
</feature>
<proteinExistence type="predicted"/>
<dbReference type="InterPro" id="IPR013099">
    <property type="entry name" value="K_chnl_dom"/>
</dbReference>
<evidence type="ECO:0000256" key="2">
    <source>
        <dbReference type="ARBA" id="ARBA00022729"/>
    </source>
</evidence>
<accession>A0A7M5U8M8</accession>
<keyword evidence="4" id="KW-1015">Disulfide bond</keyword>
<dbReference type="Gene3D" id="2.10.25.10">
    <property type="entry name" value="Laminin"/>
    <property type="match status" value="5"/>
</dbReference>
<sequence>MGAHPFKFDKEACRWILLYFTLCILFKGASTLPVSGGHIQMDSQQDLTTSNQWVSLSHWESGQYKKGLFMSDFEMDGTTFFVKRSGVYFASLYVHLEQATSKDFAIRIHTNQKESYTSIGKSTSRINVLHLNQILLLNENQTFTVDVNCSHSNTISQKTVISIHFISNFAYTLGFIANPNEIQTVKSQDYEQVLVNWNVMFETSYGFSAATGQYTALESAYYVITVQLTLRNVYGKVMLSLRNDDVRDVIKEEYFEDLSEIVTMTYSGIHRINEKRNILLSVKTFDCKAIIDKRSVYSVMRTETIYGYQASYSSHDDKSQKAIIEKNNEIESESKQTLKHWRTFHNHTAFLKNRAMFQLRKSSLYFVYVQVKMKSMDAPTDLVDVELCIDERTNKYSLSRQNEGSLWATLAGVFYIQDSQDISIIIHNKSPNPIEIVGDQTSIYISELSFQTHSSTYAVVPISDEKIHNGSLYPVALTMEATSNFNMVTKAVRNIITIQHEGTYHVSLNLYLQNIKEDIEFIVMSRLDENRMKWNTLSKCITGQTDQCFVASIMRLKEGQQLMVSASTPLNDVIVKESFFQITFLRSQDETTKTLQTRMTKDKSTRAEVNPVFKFNDGDNFYLLTLNLILGNVSDSHIRVKFDFKLGRLWKPIKKFQRQLNENQTRVSFTLTEGFYARKGSEIKMEVINLKGGSYIIETLQTARLMLPNNEEGKARFKHLRVDTRAGVQSVLNFVAPKRKHSNGKYFTVVNYLKAEKSSTALLMVTLEGHLKCQNHQRHRLKAKILLRKTETTIQGYREELKCNEFVSLHMTGVVVAHVEDSIKVLVETDRSSSFTATRQTTITLLVLKENPLKIPPTSDLFLSKSLVTDDTDYGKDIQDIEAGGLYEYLVTLERSQNKRIHFEFSVEKNHQNSRTITKRDTSTSPKLFIFSYQEKKHIRIKILVNLQKGQQIKYSPQVDDVELQRRKLYALNLKQLNTIRIDKVHEICHNSNKVSILSGWRCSDGTHCDSLHIANISQTVVINANIFVKTRNLKKLEEMYIAVAGNVIKKFSMTSPQPTGANTYLLQASYRIFMKRGERLQLHVRCQNKTNFIQPNSMVQIYIEAIHKPIVDESFPVFLVHLSPNYVNRSFIFNYTCQAQVTGQQQQDVKYSWNKVGYYSHVLHSHLSNGDFHTVSGQPAESGHYFCSAEYQGFSSQSQTATLHIYDEDECLTLSNTTHRELYNITLQPCHTHAQCINTIGSYTCQCFDGYQGDGFQCQDLNECDEVDNICGEDSDCFNTVGSYKCQCHKGYEGIDGKQCKDIDECVRHGPELCQQQTRSNNTFCINTDGGFFCNCTEGFYKKKGLCIDIDECGRDPYPCHAEATCLNSPPGSYSCECDQGWLGNGTHCEDIDECKQPEKYKCAANATCHNFLGSYRCICDHGFKGEGSDKCEPLGCFPPPGCSGQFLAKWWRRIPYIEQDEAHEKAEGLFKDILNLIITDICQNCSQILFDMPPANNSKEVEDQVEANQTDFGCPMYGSKEQESFRDFPFIPIVESPGVAFFVKDIKQTSSPLLGSLTGSWPILVMTLLLASVSGIIIWFLDTIQNPDEFPQSFLQGSWEGFWWAFITMTTVGYGDKAPRSFSARLFGVFWILVGLVIISTFTATITTVLTTTTLTSETKLYGTRVGALNNSEEFRLGVKRNADIQEYNSIREIIQALQRDEIQGALLDTYIAGEYQSELKEYKLQEILEHVFVYGVVLARDAIQLENRMRTFTEQKQSTIYNTISKVIKPLKEIKHGSNTVTESVGLFDSSSSFFTKTMIFGCILLAFLVIVGLLWDWLWRQQMAKQKAMDSDNRKVSNGGNWSSTDIIEYQRHAFKSEVTNLREQIASFANTWVNRLNEIENHHEDQLTKVQSWLSKTNLNRSGGNKRKMSKNSQNGWLHHKIPQEDFL</sequence>
<feature type="transmembrane region" description="Helical" evidence="7">
    <location>
        <begin position="1802"/>
        <end position="1823"/>
    </location>
</feature>
<feature type="transmembrane region" description="Helical" evidence="7">
    <location>
        <begin position="1563"/>
        <end position="1583"/>
    </location>
</feature>
<protein>
    <submittedName>
        <fullName evidence="11">Uncharacterized protein</fullName>
    </submittedName>
</protein>
<feature type="domain" description="EGF-like" evidence="9">
    <location>
        <begin position="1261"/>
        <end position="1302"/>
    </location>
</feature>
<comment type="caution">
    <text evidence="5">Lacks conserved residue(s) required for the propagation of feature annotation.</text>
</comment>
<keyword evidence="1 5" id="KW-0245">EGF-like domain</keyword>
<dbReference type="Pfam" id="PF07885">
    <property type="entry name" value="Ion_trans_2"/>
    <property type="match status" value="1"/>
</dbReference>
<reference evidence="11" key="1">
    <citation type="submission" date="2021-01" db="UniProtKB">
        <authorList>
            <consortium name="EnsemblMetazoa"/>
        </authorList>
    </citation>
    <scope>IDENTIFICATION</scope>
</reference>
<feature type="domain" description="EGF-like" evidence="9">
    <location>
        <begin position="1350"/>
        <end position="1391"/>
    </location>
</feature>
<dbReference type="InterPro" id="IPR009030">
    <property type="entry name" value="Growth_fac_rcpt_cys_sf"/>
</dbReference>
<dbReference type="PROSITE" id="PS50026">
    <property type="entry name" value="EGF_3"/>
    <property type="match status" value="4"/>
</dbReference>
<evidence type="ECO:0000256" key="8">
    <source>
        <dbReference type="SAM" id="SignalP"/>
    </source>
</evidence>
<keyword evidence="7" id="KW-0812">Transmembrane</keyword>
<name>A0A7M5U8M8_9CNID</name>
<dbReference type="InterPro" id="IPR008983">
    <property type="entry name" value="Tumour_necrosis_fac-like_dom"/>
</dbReference>
<organism evidence="11 12">
    <name type="scientific">Clytia hemisphaerica</name>
    <dbReference type="NCBI Taxonomy" id="252671"/>
    <lineage>
        <taxon>Eukaryota</taxon>
        <taxon>Metazoa</taxon>
        <taxon>Cnidaria</taxon>
        <taxon>Hydrozoa</taxon>
        <taxon>Hydroidolina</taxon>
        <taxon>Leptothecata</taxon>
        <taxon>Obeliida</taxon>
        <taxon>Clytiidae</taxon>
        <taxon>Clytia</taxon>
    </lineage>
</organism>
<dbReference type="CDD" id="cd00054">
    <property type="entry name" value="EGF_CA"/>
    <property type="match status" value="5"/>
</dbReference>
<feature type="transmembrane region" description="Helical" evidence="7">
    <location>
        <begin position="1628"/>
        <end position="1652"/>
    </location>
</feature>
<keyword evidence="7" id="KW-1133">Transmembrane helix</keyword>
<feature type="chain" id="PRO_5029617410" evidence="8">
    <location>
        <begin position="32"/>
        <end position="1933"/>
    </location>
</feature>
<dbReference type="GO" id="GO:0005509">
    <property type="term" value="F:calcium ion binding"/>
    <property type="evidence" value="ECO:0007669"/>
    <property type="project" value="InterPro"/>
</dbReference>
<dbReference type="PROSITE" id="PS50835">
    <property type="entry name" value="IG_LIKE"/>
    <property type="match status" value="1"/>
</dbReference>
<dbReference type="Pfam" id="PF07645">
    <property type="entry name" value="EGF_CA"/>
    <property type="match status" value="4"/>
</dbReference>
<dbReference type="GO" id="GO:0015276">
    <property type="term" value="F:ligand-gated monoatomic ion channel activity"/>
    <property type="evidence" value="ECO:0007669"/>
    <property type="project" value="InterPro"/>
</dbReference>
<dbReference type="GO" id="GO:0016020">
    <property type="term" value="C:membrane"/>
    <property type="evidence" value="ECO:0007669"/>
    <property type="project" value="InterPro"/>
</dbReference>
<dbReference type="InterPro" id="IPR007110">
    <property type="entry name" value="Ig-like_dom"/>
</dbReference>
<evidence type="ECO:0000313" key="11">
    <source>
        <dbReference type="EnsemblMetazoa" id="CLYHEMP007569.1"/>
    </source>
</evidence>
<dbReference type="PROSITE" id="PS00010">
    <property type="entry name" value="ASX_HYDROXYL"/>
    <property type="match status" value="3"/>
</dbReference>
<keyword evidence="12" id="KW-1185">Reference proteome</keyword>
<dbReference type="SUPFAM" id="SSF81324">
    <property type="entry name" value="Voltage-gated potassium channels"/>
    <property type="match status" value="1"/>
</dbReference>
<evidence type="ECO:0000256" key="6">
    <source>
        <dbReference type="SAM" id="MobiDB-lite"/>
    </source>
</evidence>
<dbReference type="Gene3D" id="1.10.287.70">
    <property type="match status" value="1"/>
</dbReference>
<dbReference type="InterPro" id="IPR018097">
    <property type="entry name" value="EGF_Ca-bd_CS"/>
</dbReference>
<dbReference type="SUPFAM" id="SSF57184">
    <property type="entry name" value="Growth factor receptor domain"/>
    <property type="match status" value="2"/>
</dbReference>
<evidence type="ECO:0000259" key="9">
    <source>
        <dbReference type="PROSITE" id="PS50026"/>
    </source>
</evidence>
<evidence type="ECO:0000313" key="12">
    <source>
        <dbReference type="Proteomes" id="UP000594262"/>
    </source>
</evidence>
<feature type="domain" description="Ig-like" evidence="10">
    <location>
        <begin position="1117"/>
        <end position="1205"/>
    </location>
</feature>
<dbReference type="PANTHER" id="PTHR24050:SF28">
    <property type="entry name" value="UROMODULIN-LIKE"/>
    <property type="match status" value="1"/>
</dbReference>
<dbReference type="InterPro" id="IPR024731">
    <property type="entry name" value="NELL2-like_EGF"/>
</dbReference>
<keyword evidence="2 8" id="KW-0732">Signal</keyword>
<dbReference type="PANTHER" id="PTHR24050">
    <property type="entry name" value="PA14 DOMAIN-CONTAINING PROTEIN"/>
    <property type="match status" value="1"/>
</dbReference>
<dbReference type="InterPro" id="IPR000152">
    <property type="entry name" value="EGF-type_Asp/Asn_hydroxyl_site"/>
</dbReference>
<dbReference type="PROSITE" id="PS01186">
    <property type="entry name" value="EGF_2"/>
    <property type="match status" value="4"/>
</dbReference>